<dbReference type="GO" id="GO:0043565">
    <property type="term" value="F:sequence-specific DNA binding"/>
    <property type="evidence" value="ECO:0007669"/>
    <property type="project" value="InterPro"/>
</dbReference>
<proteinExistence type="predicted"/>
<evidence type="ECO:0000256" key="6">
    <source>
        <dbReference type="SAM" id="MobiDB-lite"/>
    </source>
</evidence>
<dbReference type="GO" id="GO:0005634">
    <property type="term" value="C:nucleus"/>
    <property type="evidence" value="ECO:0007669"/>
    <property type="project" value="UniProtKB-SubCell"/>
</dbReference>
<name>A0AAN7L2R8_TRANT</name>
<organism evidence="8 9">
    <name type="scientific">Trapa natans</name>
    <name type="common">Water chestnut</name>
    <dbReference type="NCBI Taxonomy" id="22666"/>
    <lineage>
        <taxon>Eukaryota</taxon>
        <taxon>Viridiplantae</taxon>
        <taxon>Streptophyta</taxon>
        <taxon>Embryophyta</taxon>
        <taxon>Tracheophyta</taxon>
        <taxon>Spermatophyta</taxon>
        <taxon>Magnoliopsida</taxon>
        <taxon>eudicotyledons</taxon>
        <taxon>Gunneridae</taxon>
        <taxon>Pentapetalae</taxon>
        <taxon>rosids</taxon>
        <taxon>malvids</taxon>
        <taxon>Myrtales</taxon>
        <taxon>Lythraceae</taxon>
        <taxon>Trapa</taxon>
    </lineage>
</organism>
<dbReference type="EMBL" id="JAXQNO010000018">
    <property type="protein sequence ID" value="KAK4776679.1"/>
    <property type="molecule type" value="Genomic_DNA"/>
</dbReference>
<gene>
    <name evidence="8" type="ORF">SAY86_005367</name>
</gene>
<keyword evidence="9" id="KW-1185">Reference proteome</keyword>
<dbReference type="Gene3D" id="2.20.25.80">
    <property type="entry name" value="WRKY domain"/>
    <property type="match status" value="1"/>
</dbReference>
<accession>A0AAN7L2R8</accession>
<evidence type="ECO:0000256" key="2">
    <source>
        <dbReference type="ARBA" id="ARBA00023015"/>
    </source>
</evidence>
<keyword evidence="5" id="KW-0539">Nucleus</keyword>
<dbReference type="InterPro" id="IPR044810">
    <property type="entry name" value="WRKY_plant"/>
</dbReference>
<feature type="domain" description="WRKY" evidence="7">
    <location>
        <begin position="124"/>
        <end position="187"/>
    </location>
</feature>
<keyword evidence="4" id="KW-0804">Transcription</keyword>
<evidence type="ECO:0000256" key="5">
    <source>
        <dbReference type="ARBA" id="ARBA00023242"/>
    </source>
</evidence>
<feature type="region of interest" description="Disordered" evidence="6">
    <location>
        <begin position="81"/>
        <end position="112"/>
    </location>
</feature>
<sequence>MESLIWQEKLPQASIDFNSQRRVMDQLAHGRDLAVQLQTIFRRETAQPRSHGSVTMARDIVEKILKSFSDSIYMLGAVESSDVSGSEDGGYEDSGANKKKLKSAGSKNGRGCYKRRKESGTWTEVSSTVEDNYAWRKYGQKEIINTKFPRCYYRCTHKLDQGCKATKQVQRMEECHRLYRITYIGEHTCKRTSNLSPQMITDADPWEPHDSAKPQKITAIVEKLGYFKLGDAQSDVTDKILLPVSSKLDAELELEPEPTVACDYDFSSPVDPDDFMASFLHLDAGDFGLNQVGNALL</sequence>
<evidence type="ECO:0000259" key="7">
    <source>
        <dbReference type="PROSITE" id="PS50811"/>
    </source>
</evidence>
<evidence type="ECO:0000313" key="9">
    <source>
        <dbReference type="Proteomes" id="UP001346149"/>
    </source>
</evidence>
<dbReference type="SMART" id="SM00774">
    <property type="entry name" value="WRKY"/>
    <property type="match status" value="1"/>
</dbReference>
<dbReference type="PANTHER" id="PTHR31282">
    <property type="entry name" value="WRKY TRANSCRIPTION FACTOR 21-RELATED"/>
    <property type="match status" value="1"/>
</dbReference>
<comment type="subcellular location">
    <subcellularLocation>
        <location evidence="1">Nucleus</location>
    </subcellularLocation>
</comment>
<dbReference type="GO" id="GO:0003700">
    <property type="term" value="F:DNA-binding transcription factor activity"/>
    <property type="evidence" value="ECO:0007669"/>
    <property type="project" value="InterPro"/>
</dbReference>
<dbReference type="SUPFAM" id="SSF118290">
    <property type="entry name" value="WRKY DNA-binding domain"/>
    <property type="match status" value="1"/>
</dbReference>
<dbReference type="PROSITE" id="PS50811">
    <property type="entry name" value="WRKY"/>
    <property type="match status" value="1"/>
</dbReference>
<evidence type="ECO:0000256" key="3">
    <source>
        <dbReference type="ARBA" id="ARBA00023125"/>
    </source>
</evidence>
<evidence type="ECO:0000256" key="4">
    <source>
        <dbReference type="ARBA" id="ARBA00023163"/>
    </source>
</evidence>
<evidence type="ECO:0000313" key="8">
    <source>
        <dbReference type="EMBL" id="KAK4776679.1"/>
    </source>
</evidence>
<evidence type="ECO:0000256" key="1">
    <source>
        <dbReference type="ARBA" id="ARBA00004123"/>
    </source>
</evidence>
<comment type="caution">
    <text evidence="8">The sequence shown here is derived from an EMBL/GenBank/DDBJ whole genome shotgun (WGS) entry which is preliminary data.</text>
</comment>
<dbReference type="AlphaFoldDB" id="A0AAN7L2R8"/>
<dbReference type="InterPro" id="IPR003657">
    <property type="entry name" value="WRKY_dom"/>
</dbReference>
<dbReference type="Proteomes" id="UP001346149">
    <property type="component" value="Unassembled WGS sequence"/>
</dbReference>
<dbReference type="Pfam" id="PF03106">
    <property type="entry name" value="WRKY"/>
    <property type="match status" value="1"/>
</dbReference>
<keyword evidence="2" id="KW-0805">Transcription regulation</keyword>
<dbReference type="InterPro" id="IPR036576">
    <property type="entry name" value="WRKY_dom_sf"/>
</dbReference>
<keyword evidence="3" id="KW-0238">DNA-binding</keyword>
<reference evidence="8 9" key="1">
    <citation type="journal article" date="2023" name="Hortic Res">
        <title>Pangenome of water caltrop reveals structural variations and asymmetric subgenome divergence after allopolyploidization.</title>
        <authorList>
            <person name="Zhang X."/>
            <person name="Chen Y."/>
            <person name="Wang L."/>
            <person name="Yuan Y."/>
            <person name="Fang M."/>
            <person name="Shi L."/>
            <person name="Lu R."/>
            <person name="Comes H.P."/>
            <person name="Ma Y."/>
            <person name="Chen Y."/>
            <person name="Huang G."/>
            <person name="Zhou Y."/>
            <person name="Zheng Z."/>
            <person name="Qiu Y."/>
        </authorList>
    </citation>
    <scope>NUCLEOTIDE SEQUENCE [LARGE SCALE GENOMIC DNA]</scope>
    <source>
        <strain evidence="8">F231</strain>
    </source>
</reference>
<protein>
    <recommendedName>
        <fullName evidence="7">WRKY domain-containing protein</fullName>
    </recommendedName>
</protein>